<dbReference type="PIRSF" id="PIRSF006221">
    <property type="entry name" value="Ketosamine-3-kinase"/>
    <property type="match status" value="1"/>
</dbReference>
<dbReference type="EMBL" id="QVID01000001">
    <property type="protein sequence ID" value="RFN59701.1"/>
    <property type="molecule type" value="Genomic_DNA"/>
</dbReference>
<dbReference type="SUPFAM" id="SSF56112">
    <property type="entry name" value="Protein kinase-like (PK-like)"/>
    <property type="match status" value="1"/>
</dbReference>
<dbReference type="OrthoDB" id="5291879at2"/>
<evidence type="ECO:0000256" key="1">
    <source>
        <dbReference type="ARBA" id="ARBA00009460"/>
    </source>
</evidence>
<reference evidence="3 4" key="1">
    <citation type="journal article" date="2007" name="Int. J. Syst. Evol. Microbiol.">
        <title>Marixanthomonas ophiurae gen. nov., sp. nov., a marine bacterium of the family Flavobacteriaceae isolated from a deep-sea brittle star.</title>
        <authorList>
            <person name="Romanenko L.A."/>
            <person name="Uchino M."/>
            <person name="Frolova G.M."/>
            <person name="Mikhailov V.V."/>
        </authorList>
    </citation>
    <scope>NUCLEOTIDE SEQUENCE [LARGE SCALE GENOMIC DNA]</scope>
    <source>
        <strain evidence="3 4">KMM 3046</strain>
    </source>
</reference>
<dbReference type="Proteomes" id="UP000261082">
    <property type="component" value="Unassembled WGS sequence"/>
</dbReference>
<comment type="similarity">
    <text evidence="1 2">Belongs to the fructosamine kinase family.</text>
</comment>
<dbReference type="PANTHER" id="PTHR12149:SF8">
    <property type="entry name" value="PROTEIN-RIBULOSAMINE 3-KINASE"/>
    <property type="match status" value="1"/>
</dbReference>
<organism evidence="3 4">
    <name type="scientific">Marixanthomonas ophiurae</name>
    <dbReference type="NCBI Taxonomy" id="387659"/>
    <lineage>
        <taxon>Bacteria</taxon>
        <taxon>Pseudomonadati</taxon>
        <taxon>Bacteroidota</taxon>
        <taxon>Flavobacteriia</taxon>
        <taxon>Flavobacteriales</taxon>
        <taxon>Flavobacteriaceae</taxon>
        <taxon>Marixanthomonas</taxon>
    </lineage>
</organism>
<evidence type="ECO:0000313" key="4">
    <source>
        <dbReference type="Proteomes" id="UP000261082"/>
    </source>
</evidence>
<dbReference type="Gene3D" id="3.90.1200.10">
    <property type="match status" value="1"/>
</dbReference>
<protein>
    <submittedName>
        <fullName evidence="3">Fructosamine kinase</fullName>
    </submittedName>
</protein>
<dbReference type="Pfam" id="PF03881">
    <property type="entry name" value="Fructosamin_kin"/>
    <property type="match status" value="1"/>
</dbReference>
<keyword evidence="2" id="KW-0808">Transferase</keyword>
<evidence type="ECO:0000256" key="2">
    <source>
        <dbReference type="PIRNR" id="PIRNR006221"/>
    </source>
</evidence>
<comment type="caution">
    <text evidence="3">The sequence shown here is derived from an EMBL/GenBank/DDBJ whole genome shotgun (WGS) entry which is preliminary data.</text>
</comment>
<gene>
    <name evidence="3" type="ORF">DZ858_06510</name>
</gene>
<accession>A0A3E1QC29</accession>
<name>A0A3E1QC29_9FLAO</name>
<sequence>MNILTKIAEENNLNLLESTPLSGGDINDVFLLKCASKKYVVKTNDASKFPGMFEAEAEGLDLLRSSNSFKIPSVVKFGVIENTSYLLLEYILEGSASHIFWQQFAENLAILHKTTQPTFGLDHNNYIGSLPQYNGTQTSAADFYINQRLEPQFKMAKEQGFDFSKLDVFYKNIFSEIPNEPPSLLHGDLWGGNYLVSEDGNPTLIDPAVSFASREMDLAMMQLFGGFSEEVFSHYHSIFPLKNNWKQRVSLWQLYYLLVHLNLFGSSYLSRVQNIAKKYR</sequence>
<dbReference type="AlphaFoldDB" id="A0A3E1QC29"/>
<dbReference type="RefSeq" id="WP_117158762.1">
    <property type="nucleotide sequence ID" value="NZ_QVID01000001.1"/>
</dbReference>
<proteinExistence type="inferred from homology"/>
<evidence type="ECO:0000313" key="3">
    <source>
        <dbReference type="EMBL" id="RFN59701.1"/>
    </source>
</evidence>
<keyword evidence="2 3" id="KW-0418">Kinase</keyword>
<dbReference type="Gene3D" id="3.30.200.20">
    <property type="entry name" value="Phosphorylase Kinase, domain 1"/>
    <property type="match status" value="1"/>
</dbReference>
<dbReference type="PANTHER" id="PTHR12149">
    <property type="entry name" value="FRUCTOSAMINE 3 KINASE-RELATED PROTEIN"/>
    <property type="match status" value="1"/>
</dbReference>
<dbReference type="InterPro" id="IPR016477">
    <property type="entry name" value="Fructo-/Ketosamine-3-kinase"/>
</dbReference>
<dbReference type="InterPro" id="IPR011009">
    <property type="entry name" value="Kinase-like_dom_sf"/>
</dbReference>
<keyword evidence="4" id="KW-1185">Reference proteome</keyword>
<dbReference type="GO" id="GO:0016301">
    <property type="term" value="F:kinase activity"/>
    <property type="evidence" value="ECO:0007669"/>
    <property type="project" value="UniProtKB-UniRule"/>
</dbReference>